<dbReference type="Proteomes" id="UP000659388">
    <property type="component" value="Unassembled WGS sequence"/>
</dbReference>
<dbReference type="AlphaFoldDB" id="A0A937FA93"/>
<sequence>MMKITRSWREQKIMLKRRFSNLCDEDFEFEESQKESMLDNLALKLNKTRLELQKLFAELQTY</sequence>
<keyword evidence="2" id="KW-1185">Reference proteome</keyword>
<evidence type="ECO:0000313" key="1">
    <source>
        <dbReference type="EMBL" id="MBL3657165.1"/>
    </source>
</evidence>
<comment type="caution">
    <text evidence="1">The sequence shown here is derived from an EMBL/GenBank/DDBJ whole genome shotgun (WGS) entry which is preliminary data.</text>
</comment>
<gene>
    <name evidence="1" type="ORF">JL102_13540</name>
</gene>
<name>A0A937FA93_9BACT</name>
<dbReference type="EMBL" id="JAESIY010000007">
    <property type="protein sequence ID" value="MBL3657165.1"/>
    <property type="molecule type" value="Genomic_DNA"/>
</dbReference>
<protein>
    <recommendedName>
        <fullName evidence="3">General stress protein CsbD</fullName>
    </recommendedName>
</protein>
<organism evidence="1 2">
    <name type="scientific">Fulvivirga sediminis</name>
    <dbReference type="NCBI Taxonomy" id="2803949"/>
    <lineage>
        <taxon>Bacteria</taxon>
        <taxon>Pseudomonadati</taxon>
        <taxon>Bacteroidota</taxon>
        <taxon>Cytophagia</taxon>
        <taxon>Cytophagales</taxon>
        <taxon>Fulvivirgaceae</taxon>
        <taxon>Fulvivirga</taxon>
    </lineage>
</organism>
<proteinExistence type="predicted"/>
<dbReference type="RefSeq" id="WP_202244958.1">
    <property type="nucleotide sequence ID" value="NZ_JAESIY010000007.1"/>
</dbReference>
<evidence type="ECO:0008006" key="3">
    <source>
        <dbReference type="Google" id="ProtNLM"/>
    </source>
</evidence>
<evidence type="ECO:0000313" key="2">
    <source>
        <dbReference type="Proteomes" id="UP000659388"/>
    </source>
</evidence>
<accession>A0A937FA93</accession>
<reference evidence="1" key="1">
    <citation type="submission" date="2021-01" db="EMBL/GenBank/DDBJ databases">
        <title>Fulvivirga kasyanovii gen. nov., sp nov., a novel member of the phylum Bacteroidetes isolated from seawater in a mussel farm.</title>
        <authorList>
            <person name="Zhao L.-H."/>
            <person name="Wang Z.-J."/>
        </authorList>
    </citation>
    <scope>NUCLEOTIDE SEQUENCE</scope>
    <source>
        <strain evidence="1">2943</strain>
    </source>
</reference>